<dbReference type="EMBL" id="JARBHB010000003">
    <property type="protein sequence ID" value="KAJ8889028.1"/>
    <property type="molecule type" value="Genomic_DNA"/>
</dbReference>
<protein>
    <submittedName>
        <fullName evidence="2">Uncharacterized protein</fullName>
    </submittedName>
</protein>
<gene>
    <name evidence="2" type="ORF">PR048_008522</name>
</gene>
<evidence type="ECO:0000313" key="2">
    <source>
        <dbReference type="EMBL" id="KAJ8889028.1"/>
    </source>
</evidence>
<keyword evidence="1" id="KW-0812">Transmembrane</keyword>
<dbReference type="Proteomes" id="UP001159363">
    <property type="component" value="Chromosome 3"/>
</dbReference>
<organism evidence="2 3">
    <name type="scientific">Dryococelus australis</name>
    <dbReference type="NCBI Taxonomy" id="614101"/>
    <lineage>
        <taxon>Eukaryota</taxon>
        <taxon>Metazoa</taxon>
        <taxon>Ecdysozoa</taxon>
        <taxon>Arthropoda</taxon>
        <taxon>Hexapoda</taxon>
        <taxon>Insecta</taxon>
        <taxon>Pterygota</taxon>
        <taxon>Neoptera</taxon>
        <taxon>Polyneoptera</taxon>
        <taxon>Phasmatodea</taxon>
        <taxon>Verophasmatodea</taxon>
        <taxon>Anareolatae</taxon>
        <taxon>Phasmatidae</taxon>
        <taxon>Eurycanthinae</taxon>
        <taxon>Dryococelus</taxon>
    </lineage>
</organism>
<keyword evidence="3" id="KW-1185">Reference proteome</keyword>
<keyword evidence="1" id="KW-1133">Transmembrane helix</keyword>
<accession>A0ABQ9HZ38</accession>
<reference evidence="2 3" key="1">
    <citation type="submission" date="2023-02" db="EMBL/GenBank/DDBJ databases">
        <title>LHISI_Scaffold_Assembly.</title>
        <authorList>
            <person name="Stuart O.P."/>
            <person name="Cleave R."/>
            <person name="Magrath M.J.L."/>
            <person name="Mikheyev A.S."/>
        </authorList>
    </citation>
    <scope>NUCLEOTIDE SEQUENCE [LARGE SCALE GENOMIC DNA]</scope>
    <source>
        <strain evidence="2">Daus_M_001</strain>
        <tissue evidence="2">Leg muscle</tissue>
    </source>
</reference>
<feature type="transmembrane region" description="Helical" evidence="1">
    <location>
        <begin position="12"/>
        <end position="40"/>
    </location>
</feature>
<evidence type="ECO:0000256" key="1">
    <source>
        <dbReference type="SAM" id="Phobius"/>
    </source>
</evidence>
<sequence>MVDMEQTVETCIISTLVFVTIMPKGMVTPILLFCKALGIISTGPEPSPLKEAVLRLGGMHTIMIFLGCIGFVMTGNTVKHMLSGKAIARAICGHLIVSSVLHTIIAEKYLCHEEELQQQLNLKQTKEELKTYQTPGLWLQYMKMAEILKKFLKAE</sequence>
<feature type="transmembrane region" description="Helical" evidence="1">
    <location>
        <begin position="52"/>
        <end position="74"/>
    </location>
</feature>
<proteinExistence type="predicted"/>
<comment type="caution">
    <text evidence="2">The sequence shown here is derived from an EMBL/GenBank/DDBJ whole genome shotgun (WGS) entry which is preliminary data.</text>
</comment>
<evidence type="ECO:0000313" key="3">
    <source>
        <dbReference type="Proteomes" id="UP001159363"/>
    </source>
</evidence>
<keyword evidence="1" id="KW-0472">Membrane</keyword>
<name>A0ABQ9HZ38_9NEOP</name>